<proteinExistence type="predicted"/>
<sequence>MKIKDLKKLTDAQLSQIKTLEILDETVKKKDIEDLIALLPKMPALEMFTCKGKQLKGKLFTRLADQLSRCPSLSYLFLPNNQIDTKDLNYLGTILPKFKCLVAVELVGNKLKEPHQDQLQELIKNIKKTGTLVTFDVSGNSLNKTSLASISNALNDNRMRGEQLIAAVKQGNLSKTRSLLANGAQVNTRLVISQGIISRLESPLHIAAEYGDVRMVRFLLHRGAQLLPDGLGKSPLDRAQKRLDNLSTKGDNPTLCMNLTNIVKLLSPENLKEEQKNGESKFLRKQGMFAERPAIALNKDNDKLPVEATVPTY</sequence>
<evidence type="ECO:0000313" key="5">
    <source>
        <dbReference type="Proteomes" id="UP001222087"/>
    </source>
</evidence>
<dbReference type="Gene3D" id="1.25.40.20">
    <property type="entry name" value="Ankyrin repeat-containing domain"/>
    <property type="match status" value="1"/>
</dbReference>
<dbReference type="Gene3D" id="3.80.10.10">
    <property type="entry name" value="Ribonuclease Inhibitor"/>
    <property type="match status" value="1"/>
</dbReference>
<evidence type="ECO:0000256" key="3">
    <source>
        <dbReference type="PROSITE-ProRule" id="PRU00023"/>
    </source>
</evidence>
<reference evidence="4 5" key="1">
    <citation type="submission" date="2023-02" db="EMBL/GenBank/DDBJ databases">
        <title>Genome Sequence of L. cardiaca H63T.</title>
        <authorList>
            <person name="Lopez A.E."/>
            <person name="Cianciotto N.P."/>
        </authorList>
    </citation>
    <scope>NUCLEOTIDE SEQUENCE [LARGE SCALE GENOMIC DNA]</scope>
    <source>
        <strain evidence="4 5">H63</strain>
    </source>
</reference>
<dbReference type="PROSITE" id="PS50297">
    <property type="entry name" value="ANK_REP_REGION"/>
    <property type="match status" value="1"/>
</dbReference>
<organism evidence="4 5">
    <name type="scientific">Legionella cardiaca</name>
    <dbReference type="NCBI Taxonomy" id="1071983"/>
    <lineage>
        <taxon>Bacteria</taxon>
        <taxon>Pseudomonadati</taxon>
        <taxon>Pseudomonadota</taxon>
        <taxon>Gammaproteobacteria</taxon>
        <taxon>Legionellales</taxon>
        <taxon>Legionellaceae</taxon>
        <taxon>Legionella</taxon>
    </lineage>
</organism>
<keyword evidence="1" id="KW-0677">Repeat</keyword>
<name>A0ABY8ARI2_9GAMM</name>
<evidence type="ECO:0000256" key="2">
    <source>
        <dbReference type="ARBA" id="ARBA00023043"/>
    </source>
</evidence>
<dbReference type="Proteomes" id="UP001222087">
    <property type="component" value="Chromosome"/>
</dbReference>
<dbReference type="EMBL" id="CP119078">
    <property type="protein sequence ID" value="WED42836.1"/>
    <property type="molecule type" value="Genomic_DNA"/>
</dbReference>
<keyword evidence="2 3" id="KW-0040">ANK repeat</keyword>
<dbReference type="Pfam" id="PF12796">
    <property type="entry name" value="Ank_2"/>
    <property type="match status" value="1"/>
</dbReference>
<gene>
    <name evidence="4" type="ORF">PXX05_13175</name>
</gene>
<dbReference type="SUPFAM" id="SSF48403">
    <property type="entry name" value="Ankyrin repeat"/>
    <property type="match status" value="1"/>
</dbReference>
<feature type="repeat" description="ANK" evidence="3">
    <location>
        <begin position="199"/>
        <end position="226"/>
    </location>
</feature>
<protein>
    <submittedName>
        <fullName evidence="4">Ankyrin repeat domain-containing protein</fullName>
    </submittedName>
</protein>
<accession>A0ABY8ARI2</accession>
<dbReference type="PROSITE" id="PS50088">
    <property type="entry name" value="ANK_REPEAT"/>
    <property type="match status" value="1"/>
</dbReference>
<dbReference type="RefSeq" id="WP_275088652.1">
    <property type="nucleotide sequence ID" value="NZ_CP119078.1"/>
</dbReference>
<evidence type="ECO:0000256" key="1">
    <source>
        <dbReference type="ARBA" id="ARBA00022737"/>
    </source>
</evidence>
<dbReference type="InterPro" id="IPR036770">
    <property type="entry name" value="Ankyrin_rpt-contain_sf"/>
</dbReference>
<evidence type="ECO:0000313" key="4">
    <source>
        <dbReference type="EMBL" id="WED42836.1"/>
    </source>
</evidence>
<dbReference type="SUPFAM" id="SSF52047">
    <property type="entry name" value="RNI-like"/>
    <property type="match status" value="1"/>
</dbReference>
<dbReference type="InterPro" id="IPR032675">
    <property type="entry name" value="LRR_dom_sf"/>
</dbReference>
<keyword evidence="5" id="KW-1185">Reference proteome</keyword>
<dbReference type="InterPro" id="IPR002110">
    <property type="entry name" value="Ankyrin_rpt"/>
</dbReference>
<dbReference type="PANTHER" id="PTHR24171">
    <property type="entry name" value="ANKYRIN REPEAT DOMAIN-CONTAINING PROTEIN 39-RELATED"/>
    <property type="match status" value="1"/>
</dbReference>